<comment type="caution">
    <text evidence="4">The sequence shown here is derived from an EMBL/GenBank/DDBJ whole genome shotgun (WGS) entry which is preliminary data.</text>
</comment>
<name>A0A367KFD9_RHIAZ</name>
<evidence type="ECO:0008006" key="6">
    <source>
        <dbReference type="Google" id="ProtNLM"/>
    </source>
</evidence>
<proteinExistence type="predicted"/>
<dbReference type="SUPFAM" id="SSF81822">
    <property type="entry name" value="RuBisCo LSMT C-terminal, substrate-binding domain"/>
    <property type="match status" value="1"/>
</dbReference>
<dbReference type="EMBL" id="PJQL01000035">
    <property type="protein sequence ID" value="RCI00899.1"/>
    <property type="molecule type" value="Genomic_DNA"/>
</dbReference>
<evidence type="ECO:0000313" key="5">
    <source>
        <dbReference type="Proteomes" id="UP000252139"/>
    </source>
</evidence>
<dbReference type="Proteomes" id="UP000252139">
    <property type="component" value="Unassembled WGS sequence"/>
</dbReference>
<dbReference type="GO" id="GO:0016279">
    <property type="term" value="F:protein-lysine N-methyltransferase activity"/>
    <property type="evidence" value="ECO:0007669"/>
    <property type="project" value="TreeGrafter"/>
</dbReference>
<dbReference type="InterPro" id="IPR046341">
    <property type="entry name" value="SET_dom_sf"/>
</dbReference>
<evidence type="ECO:0000256" key="3">
    <source>
        <dbReference type="ARBA" id="ARBA00022691"/>
    </source>
</evidence>
<dbReference type="SUPFAM" id="SSF82199">
    <property type="entry name" value="SET domain"/>
    <property type="match status" value="2"/>
</dbReference>
<feature type="non-terminal residue" evidence="4">
    <location>
        <position position="1"/>
    </location>
</feature>
<evidence type="ECO:0000256" key="1">
    <source>
        <dbReference type="ARBA" id="ARBA00022603"/>
    </source>
</evidence>
<dbReference type="GO" id="GO:0032259">
    <property type="term" value="P:methylation"/>
    <property type="evidence" value="ECO:0007669"/>
    <property type="project" value="UniProtKB-KW"/>
</dbReference>
<dbReference type="AlphaFoldDB" id="A0A367KFD9"/>
<sequence length="340" mass="39587">EYQVGDEIFNNYGPKSNEELLIGYGFCFEYNEYDHVTLKPNFSQDLNYQVKLNILQNCGISSGNVDPYTFYIHRNNVPPMFLKMMRVLVMNNMETAYYRSCHDPKFLDMVGYRNELSMLSMTLTLLKTRLIALKSVNLDTSDYIPAWRKFALMYRAGQEDVYNVTIAKIEEMKSRIISCMNQDIKENRMAPNVPFLSIVNPDYDYTSLTIDSSPFVSLDMVVITLDSLLRKNDPFSTAITEIFEDFDEEADVIFMLSLINEKFNENSKWKELFKRISSSDTTVSQDEQELREMYDSMIPEFAEAYPHVFSLDKFSFESFVWADNVLNNYSIDNPLAIVPL</sequence>
<keyword evidence="1" id="KW-0489">Methyltransferase</keyword>
<dbReference type="OrthoDB" id="42889at2759"/>
<keyword evidence="2" id="KW-0808">Transferase</keyword>
<dbReference type="Gene3D" id="3.90.1410.10">
    <property type="entry name" value="set domain protein methyltransferase, domain 1"/>
    <property type="match status" value="1"/>
</dbReference>
<dbReference type="STRING" id="86630.A0A367KFD9"/>
<organism evidence="4 5">
    <name type="scientific">Rhizopus azygosporus</name>
    <name type="common">Rhizopus microsporus var. azygosporus</name>
    <dbReference type="NCBI Taxonomy" id="86630"/>
    <lineage>
        <taxon>Eukaryota</taxon>
        <taxon>Fungi</taxon>
        <taxon>Fungi incertae sedis</taxon>
        <taxon>Mucoromycota</taxon>
        <taxon>Mucoromycotina</taxon>
        <taxon>Mucoromycetes</taxon>
        <taxon>Mucorales</taxon>
        <taxon>Mucorineae</taxon>
        <taxon>Rhizopodaceae</taxon>
        <taxon>Rhizopus</taxon>
    </lineage>
</organism>
<dbReference type="Gene3D" id="3.90.1420.10">
    <property type="entry name" value="Rubisco LSMT, substrate-binding domain"/>
    <property type="match status" value="1"/>
</dbReference>
<protein>
    <recommendedName>
        <fullName evidence="6">SET domain-containing protein</fullName>
    </recommendedName>
</protein>
<gene>
    <name evidence="4" type="ORF">CU097_015885</name>
</gene>
<dbReference type="InterPro" id="IPR036464">
    <property type="entry name" value="Rubisco_LSMT_subst-bd_sf"/>
</dbReference>
<dbReference type="InterPro" id="IPR050600">
    <property type="entry name" value="SETD3_SETD6_MTase"/>
</dbReference>
<evidence type="ECO:0000313" key="4">
    <source>
        <dbReference type="EMBL" id="RCI00899.1"/>
    </source>
</evidence>
<dbReference type="PANTHER" id="PTHR13271">
    <property type="entry name" value="UNCHARACTERIZED PUTATIVE METHYLTRANSFERASE"/>
    <property type="match status" value="1"/>
</dbReference>
<keyword evidence="5" id="KW-1185">Reference proteome</keyword>
<reference evidence="4 5" key="1">
    <citation type="journal article" date="2018" name="G3 (Bethesda)">
        <title>Phylogenetic and Phylogenomic Definition of Rhizopus Species.</title>
        <authorList>
            <person name="Gryganskyi A.P."/>
            <person name="Golan J."/>
            <person name="Dolatabadi S."/>
            <person name="Mondo S."/>
            <person name="Robb S."/>
            <person name="Idnurm A."/>
            <person name="Muszewska A."/>
            <person name="Steczkiewicz K."/>
            <person name="Masonjones S."/>
            <person name="Liao H.L."/>
            <person name="Gajdeczka M.T."/>
            <person name="Anike F."/>
            <person name="Vuek A."/>
            <person name="Anishchenko I.M."/>
            <person name="Voigt K."/>
            <person name="de Hoog G.S."/>
            <person name="Smith M.E."/>
            <person name="Heitman J."/>
            <person name="Vilgalys R."/>
            <person name="Stajich J.E."/>
        </authorList>
    </citation>
    <scope>NUCLEOTIDE SEQUENCE [LARGE SCALE GENOMIC DNA]</scope>
    <source>
        <strain evidence="4 5">CBS 357.93</strain>
    </source>
</reference>
<keyword evidence="3" id="KW-0949">S-adenosyl-L-methionine</keyword>
<accession>A0A367KFD9</accession>
<evidence type="ECO:0000256" key="2">
    <source>
        <dbReference type="ARBA" id="ARBA00022679"/>
    </source>
</evidence>